<protein>
    <recommendedName>
        <fullName evidence="2">Rab-GAP TBC domain-containing protein</fullName>
    </recommendedName>
</protein>
<organism evidence="3 4">
    <name type="scientific">Vairimorpha necatrix</name>
    <dbReference type="NCBI Taxonomy" id="6039"/>
    <lineage>
        <taxon>Eukaryota</taxon>
        <taxon>Fungi</taxon>
        <taxon>Fungi incertae sedis</taxon>
        <taxon>Microsporidia</taxon>
        <taxon>Nosematidae</taxon>
        <taxon>Vairimorpha</taxon>
    </lineage>
</organism>
<accession>A0AAX4JDN8</accession>
<proteinExistence type="predicted"/>
<evidence type="ECO:0000313" key="3">
    <source>
        <dbReference type="EMBL" id="WUR04130.1"/>
    </source>
</evidence>
<dbReference type="Pfam" id="PF00566">
    <property type="entry name" value="RabGAP-TBC"/>
    <property type="match status" value="1"/>
</dbReference>
<dbReference type="InterPro" id="IPR035969">
    <property type="entry name" value="Rab-GAP_TBC_sf"/>
</dbReference>
<keyword evidence="1" id="KW-0812">Transmembrane</keyword>
<evidence type="ECO:0000313" key="4">
    <source>
        <dbReference type="Proteomes" id="UP001334084"/>
    </source>
</evidence>
<evidence type="ECO:0000259" key="2">
    <source>
        <dbReference type="Pfam" id="PF00566"/>
    </source>
</evidence>
<keyword evidence="1" id="KW-1133">Transmembrane helix</keyword>
<name>A0AAX4JDN8_9MICR</name>
<dbReference type="EMBL" id="CP142732">
    <property type="protein sequence ID" value="WUR04130.1"/>
    <property type="molecule type" value="Genomic_DNA"/>
</dbReference>
<dbReference type="SUPFAM" id="SSF47923">
    <property type="entry name" value="Ypt/Rab-GAP domain of gyp1p"/>
    <property type="match status" value="1"/>
</dbReference>
<reference evidence="3" key="1">
    <citation type="journal article" date="2024" name="BMC Genomics">
        <title>Functional annotation of a divergent genome using sequence and structure-based similarity.</title>
        <authorList>
            <person name="Svedberg D."/>
            <person name="Winiger R.R."/>
            <person name="Berg A."/>
            <person name="Sharma H."/>
            <person name="Tellgren-Roth C."/>
            <person name="Debrunner-Vossbrinck B.A."/>
            <person name="Vossbrinck C.R."/>
            <person name="Barandun J."/>
        </authorList>
    </citation>
    <scope>NUCLEOTIDE SEQUENCE</scope>
    <source>
        <strain evidence="3">Illinois isolate</strain>
    </source>
</reference>
<keyword evidence="1" id="KW-0472">Membrane</keyword>
<keyword evidence="4" id="KW-1185">Reference proteome</keyword>
<feature type="domain" description="Rab-GAP TBC" evidence="2">
    <location>
        <begin position="12"/>
        <end position="89"/>
    </location>
</feature>
<gene>
    <name evidence="3" type="ORF">VNE69_07196</name>
</gene>
<dbReference type="GeneID" id="90541952"/>
<evidence type="ECO:0000256" key="1">
    <source>
        <dbReference type="SAM" id="Phobius"/>
    </source>
</evidence>
<dbReference type="RefSeq" id="XP_065330275.1">
    <property type="nucleotide sequence ID" value="XM_065474203.1"/>
</dbReference>
<dbReference type="InterPro" id="IPR000195">
    <property type="entry name" value="Rab-GAP-TBC_dom"/>
</dbReference>
<dbReference type="AlphaFoldDB" id="A0AAX4JDN8"/>
<feature type="transmembrane region" description="Helical" evidence="1">
    <location>
        <begin position="267"/>
        <end position="286"/>
    </location>
</feature>
<dbReference type="KEGG" id="vnx:VNE69_07196"/>
<dbReference type="Proteomes" id="UP001334084">
    <property type="component" value="Chromosome 7"/>
</dbReference>
<sequence>MENTKFADILKSYESKVEGTSYEIIKKDADEISLINNDVDRTYFLSVNKNEKFKKNFLIRILRDLLNEIPVPYIQGMSEICAVFVFYYFAPDSGKFYAHVKKETEEKTENVEIDDETYKKVKKSLKDKYEKVRIVITNVIIRKYEPLIKDNFKLYKEYNLVFDAMMKRRGIKLKDYESLSYMASVLTFFYRNVTCMEDAYKIYEIILSCPPSTPFLLLVVYYDTISNKKNIESVDDNLYKSVIALEDEFMKILDEIKSGKKCFLKKHAVLIGGAIGFIAAVAAYKYNKRSDE</sequence>